<protein>
    <submittedName>
        <fullName evidence="2">Uncharacterized protein</fullName>
    </submittedName>
</protein>
<accession>A0ABS8YHK2</accession>
<organism evidence="2 3">
    <name type="scientific">Paenibacillus profundus</name>
    <dbReference type="NCBI Taxonomy" id="1173085"/>
    <lineage>
        <taxon>Bacteria</taxon>
        <taxon>Bacillati</taxon>
        <taxon>Bacillota</taxon>
        <taxon>Bacilli</taxon>
        <taxon>Bacillales</taxon>
        <taxon>Paenibacillaceae</taxon>
        <taxon>Paenibacillus</taxon>
    </lineage>
</organism>
<feature type="region of interest" description="Disordered" evidence="1">
    <location>
        <begin position="430"/>
        <end position="449"/>
    </location>
</feature>
<evidence type="ECO:0000313" key="3">
    <source>
        <dbReference type="Proteomes" id="UP001199916"/>
    </source>
</evidence>
<dbReference type="Proteomes" id="UP001199916">
    <property type="component" value="Unassembled WGS sequence"/>
</dbReference>
<name>A0ABS8YHK2_9BACL</name>
<dbReference type="EMBL" id="JAJNBZ010000017">
    <property type="protein sequence ID" value="MCE5171425.1"/>
    <property type="molecule type" value="Genomic_DNA"/>
</dbReference>
<proteinExistence type="predicted"/>
<feature type="compositionally biased region" description="Basic and acidic residues" evidence="1">
    <location>
        <begin position="430"/>
        <end position="443"/>
    </location>
</feature>
<keyword evidence="3" id="KW-1185">Reference proteome</keyword>
<gene>
    <name evidence="2" type="ORF">LQV63_19170</name>
</gene>
<evidence type="ECO:0000256" key="1">
    <source>
        <dbReference type="SAM" id="MobiDB-lite"/>
    </source>
</evidence>
<evidence type="ECO:0000313" key="2">
    <source>
        <dbReference type="EMBL" id="MCE5171425.1"/>
    </source>
</evidence>
<dbReference type="RefSeq" id="WP_233697906.1">
    <property type="nucleotide sequence ID" value="NZ_JAJNBZ010000017.1"/>
</dbReference>
<sequence length="487" mass="55705">MEQRYLVANDYQMFIVKPANRGLVIETLDHVWKEYREQFVLEYADRLYDICQDDKQYVHIVYADCFQQLVHARIAPHDSTVLKCKLDGDFTALADLKITCCANQLHLALRFPDRIDHSVLSGVHWSMPESIVTELPVRSIQLITDGDSIWLAGSVVQHERKQQVRIWRFHQAAGTWNLLDGMFTLPHTDAHGPVFIQISPDWNDSLHVLLIHFPHGKLSFHFYSAAEGSESVKVAEGSIAITPARVECAVCAVDRERLRFFWIAEGGITHIDYNIAHGSWGGIDTVHAAHPVAWRIISALETRNGSAPYWLSDGNHIGSLFQLSGWGVESYRAARNFGHSMRFARHALSTADSLTKRRDQLHGEWERLDQTLRYWQQRQSGLEQRLSVLEEEKNIRRALQVTTLADKLLAKVVQSPILQPEVVPMKETNKEQELEQTHNHAAESVHQSTPDPVQFNVYYPSRYEDATRASSFKSKVVDLLSKMTKIR</sequence>
<comment type="caution">
    <text evidence="2">The sequence shown here is derived from an EMBL/GenBank/DDBJ whole genome shotgun (WGS) entry which is preliminary data.</text>
</comment>
<reference evidence="2 3" key="1">
    <citation type="submission" date="2021-11" db="EMBL/GenBank/DDBJ databases">
        <title>Draft genome sequence of Paenibacillus profundus YoMME, a new Gram-positive bacteria with exoelectrogenic properties.</title>
        <authorList>
            <person name="Hubenova Y."/>
            <person name="Hubenova E."/>
            <person name="Manasiev Y."/>
            <person name="Peykov S."/>
            <person name="Mitov M."/>
        </authorList>
    </citation>
    <scope>NUCLEOTIDE SEQUENCE [LARGE SCALE GENOMIC DNA]</scope>
    <source>
        <strain evidence="2 3">YoMME</strain>
    </source>
</reference>